<protein>
    <submittedName>
        <fullName evidence="1">5-methylcytosine-specific restriction enzyme subunit McrC</fullName>
    </submittedName>
</protein>
<dbReference type="PANTHER" id="PTHR38733">
    <property type="entry name" value="PROTEIN MCRC"/>
    <property type="match status" value="1"/>
</dbReference>
<accession>A0A1H1FZS8</accession>
<name>A0A1H1FZS8_NATTX</name>
<dbReference type="EMBL" id="FNLC01000002">
    <property type="protein sequence ID" value="SDR06066.1"/>
    <property type="molecule type" value="Genomic_DNA"/>
</dbReference>
<dbReference type="Proteomes" id="UP000198848">
    <property type="component" value="Unassembled WGS sequence"/>
</dbReference>
<reference evidence="2" key="1">
    <citation type="submission" date="2016-10" db="EMBL/GenBank/DDBJ databases">
        <authorList>
            <person name="Varghese N."/>
            <person name="Submissions S."/>
        </authorList>
    </citation>
    <scope>NUCLEOTIDE SEQUENCE [LARGE SCALE GENOMIC DNA]</scope>
    <source>
        <strain evidence="2">DSM 24767</strain>
    </source>
</reference>
<organism evidence="1 2">
    <name type="scientific">Natronobacterium texcoconense</name>
    <dbReference type="NCBI Taxonomy" id="1095778"/>
    <lineage>
        <taxon>Archaea</taxon>
        <taxon>Methanobacteriati</taxon>
        <taxon>Methanobacteriota</taxon>
        <taxon>Stenosarchaea group</taxon>
        <taxon>Halobacteria</taxon>
        <taxon>Halobacteriales</taxon>
        <taxon>Natrialbaceae</taxon>
        <taxon>Natronobacterium</taxon>
    </lineage>
</organism>
<sequence>MSIPVPRDETEIAADIELGEYEESDPIELGEQAARMLTHDVNGGSDRDGDRIKLWYTRDGKAVLKATQYVGIVSLPDGPVIQVRPKAAGTNLLYLLQYAQDTTPTTFASETPFQRGPTFLDAFGALFEAELRDVLNRGLRTDYRRVDNTESHLRGQLNVQQQLQRHPPTPTKFECTYDELTHDTTANQAILYATSVLLGIVSDQSITQALRQHQQLLRRRVELIPVTSAELDGIQLTRLSEHYEDILRLSRLVIKNAFVSELTTGSSTSFSLLVNMNTVFENAIERAVTTVAEQRGWTVKPQEKTQSLLTRGKHNVTLKPDVTIYEGERPLIVGDAKWKTDTPSNSDYYQLTSYMLGRDTPGILFYPNCDGKNTTTAEVARQFPLEIVELPTAAAVDGFDEFVEQFEDAVGMAIDSILEY</sequence>
<dbReference type="AlphaFoldDB" id="A0A1H1FZS8"/>
<dbReference type="OrthoDB" id="206313at2157"/>
<proteinExistence type="predicted"/>
<gene>
    <name evidence="1" type="ORF">SAMN04489842_2175</name>
</gene>
<dbReference type="RefSeq" id="WP_090381459.1">
    <property type="nucleotide sequence ID" value="NZ_FNLC01000002.1"/>
</dbReference>
<dbReference type="Pfam" id="PF10117">
    <property type="entry name" value="McrBC"/>
    <property type="match status" value="1"/>
</dbReference>
<evidence type="ECO:0000313" key="2">
    <source>
        <dbReference type="Proteomes" id="UP000198848"/>
    </source>
</evidence>
<dbReference type="PANTHER" id="PTHR38733:SF1">
    <property type="entry name" value="TYPE IV METHYL-DIRECTED RESTRICTION ENZYME ECOKMCRBC"/>
    <property type="match status" value="1"/>
</dbReference>
<dbReference type="STRING" id="1095778.SAMN04489842_2175"/>
<evidence type="ECO:0000313" key="1">
    <source>
        <dbReference type="EMBL" id="SDR06066.1"/>
    </source>
</evidence>
<keyword evidence="2" id="KW-1185">Reference proteome</keyword>
<dbReference type="InterPro" id="IPR019292">
    <property type="entry name" value="McrC"/>
</dbReference>